<dbReference type="OrthoDB" id="5587616at2759"/>
<keyword evidence="1" id="KW-0677">Repeat</keyword>
<dbReference type="InterPro" id="IPR051730">
    <property type="entry name" value="NASP-like"/>
</dbReference>
<feature type="region of interest" description="Disordered" evidence="3">
    <location>
        <begin position="181"/>
        <end position="210"/>
    </location>
</feature>
<dbReference type="EMBL" id="MU004189">
    <property type="protein sequence ID" value="KAF2495279.1"/>
    <property type="molecule type" value="Genomic_DNA"/>
</dbReference>
<feature type="domain" description="Tetratricopeptide SHNi-TPR" evidence="4">
    <location>
        <begin position="217"/>
        <end position="254"/>
    </location>
</feature>
<keyword evidence="2" id="KW-0802">TPR repeat</keyword>
<dbReference type="PANTHER" id="PTHR15081">
    <property type="entry name" value="NUCLEAR AUTOANTIGENIC SPERM PROTEIN NASP -RELATED"/>
    <property type="match status" value="1"/>
</dbReference>
<accession>A0A6A6QSX8</accession>
<feature type="compositionally biased region" description="Acidic residues" evidence="3">
    <location>
        <begin position="138"/>
        <end position="160"/>
    </location>
</feature>
<evidence type="ECO:0000313" key="5">
    <source>
        <dbReference type="EMBL" id="KAF2495279.1"/>
    </source>
</evidence>
<feature type="compositionally biased region" description="Basic and acidic residues" evidence="3">
    <location>
        <begin position="422"/>
        <end position="459"/>
    </location>
</feature>
<feature type="compositionally biased region" description="Polar residues" evidence="3">
    <location>
        <begin position="181"/>
        <end position="190"/>
    </location>
</feature>
<evidence type="ECO:0000256" key="3">
    <source>
        <dbReference type="SAM" id="MobiDB-lite"/>
    </source>
</evidence>
<evidence type="ECO:0000259" key="4">
    <source>
        <dbReference type="Pfam" id="PF10516"/>
    </source>
</evidence>
<dbReference type="GO" id="GO:0034080">
    <property type="term" value="P:CENP-A containing chromatin assembly"/>
    <property type="evidence" value="ECO:0007669"/>
    <property type="project" value="TreeGrafter"/>
</dbReference>
<feature type="region of interest" description="Disordered" evidence="3">
    <location>
        <begin position="409"/>
        <end position="459"/>
    </location>
</feature>
<dbReference type="GO" id="GO:0006335">
    <property type="term" value="P:DNA replication-dependent chromatin assembly"/>
    <property type="evidence" value="ECO:0007669"/>
    <property type="project" value="TreeGrafter"/>
</dbReference>
<evidence type="ECO:0000256" key="2">
    <source>
        <dbReference type="ARBA" id="ARBA00022803"/>
    </source>
</evidence>
<dbReference type="GO" id="GO:0042393">
    <property type="term" value="F:histone binding"/>
    <property type="evidence" value="ECO:0007669"/>
    <property type="project" value="TreeGrafter"/>
</dbReference>
<dbReference type="Gene3D" id="1.25.40.10">
    <property type="entry name" value="Tetratricopeptide repeat domain"/>
    <property type="match status" value="1"/>
</dbReference>
<dbReference type="PANTHER" id="PTHR15081:SF1">
    <property type="entry name" value="NUCLEAR AUTOANTIGENIC SPERM PROTEIN"/>
    <property type="match status" value="1"/>
</dbReference>
<proteinExistence type="predicted"/>
<feature type="region of interest" description="Disordered" evidence="3">
    <location>
        <begin position="81"/>
        <end position="162"/>
    </location>
</feature>
<keyword evidence="6" id="KW-1185">Reference proteome</keyword>
<dbReference type="Proteomes" id="UP000799750">
    <property type="component" value="Unassembled WGS sequence"/>
</dbReference>
<organism evidence="5 6">
    <name type="scientific">Lophium mytilinum</name>
    <dbReference type="NCBI Taxonomy" id="390894"/>
    <lineage>
        <taxon>Eukaryota</taxon>
        <taxon>Fungi</taxon>
        <taxon>Dikarya</taxon>
        <taxon>Ascomycota</taxon>
        <taxon>Pezizomycotina</taxon>
        <taxon>Dothideomycetes</taxon>
        <taxon>Pleosporomycetidae</taxon>
        <taxon>Mytilinidiales</taxon>
        <taxon>Mytilinidiaceae</taxon>
        <taxon>Lophium</taxon>
    </lineage>
</organism>
<sequence length="459" mass="49741">MASTDTHTAAPSNDKLTELITSANLQYSLKNYTAAADIFSQATELQAELNGEMAPENAELLYEYGRCLYKVAVAKSDVLGGKVASEEKPDKSKKDKKAQAEASSSDAPANGTEDPAGANKPADDVKNKPFFQLTGDENWTDSEEEEEEGEGDEEGEDDDFANAYEILDVGRVLLSRQLEALTSQDVSSTEADSKGKGKAASTSEDTPEVRHIKERLADTHDLQAEISLENERFLDAISDSRAAIELRKQLYPQESSMIAEGHYKLSLSLEFASVSAVRDAQREQEASGSVDANPQNAEIDMALREEAAVEMEAAIASLQLRLRKEEAELASLPEAKKEDHIMSIVDVKEMIEEMNLRLNDLRAPPTKQVTNPLADLSGADPALFKGLLGDLLGADPAAQKARLDEAAKGANDLTGLVRKKKPTEAKKEEVNGKVKRKLEADGEAAGEGKRAKTEEAMQS</sequence>
<dbReference type="InterPro" id="IPR011990">
    <property type="entry name" value="TPR-like_helical_dom_sf"/>
</dbReference>
<dbReference type="Pfam" id="PF10516">
    <property type="entry name" value="SHNi-TPR"/>
    <property type="match status" value="1"/>
</dbReference>
<name>A0A6A6QSX8_9PEZI</name>
<dbReference type="InterPro" id="IPR019544">
    <property type="entry name" value="Tetratricopeptide_SHNi-TPR_dom"/>
</dbReference>
<protein>
    <recommendedName>
        <fullName evidence="4">Tetratricopeptide SHNi-TPR domain-containing protein</fullName>
    </recommendedName>
</protein>
<evidence type="ECO:0000313" key="6">
    <source>
        <dbReference type="Proteomes" id="UP000799750"/>
    </source>
</evidence>
<dbReference type="AlphaFoldDB" id="A0A6A6QSX8"/>
<gene>
    <name evidence="5" type="ORF">BU16DRAFT_561566</name>
</gene>
<dbReference type="GO" id="GO:0005654">
    <property type="term" value="C:nucleoplasm"/>
    <property type="evidence" value="ECO:0007669"/>
    <property type="project" value="TreeGrafter"/>
</dbReference>
<evidence type="ECO:0000256" key="1">
    <source>
        <dbReference type="ARBA" id="ARBA00022737"/>
    </source>
</evidence>
<reference evidence="5" key="1">
    <citation type="journal article" date="2020" name="Stud. Mycol.">
        <title>101 Dothideomycetes genomes: a test case for predicting lifestyles and emergence of pathogens.</title>
        <authorList>
            <person name="Haridas S."/>
            <person name="Albert R."/>
            <person name="Binder M."/>
            <person name="Bloem J."/>
            <person name="Labutti K."/>
            <person name="Salamov A."/>
            <person name="Andreopoulos B."/>
            <person name="Baker S."/>
            <person name="Barry K."/>
            <person name="Bills G."/>
            <person name="Bluhm B."/>
            <person name="Cannon C."/>
            <person name="Castanera R."/>
            <person name="Culley D."/>
            <person name="Daum C."/>
            <person name="Ezra D."/>
            <person name="Gonzalez J."/>
            <person name="Henrissat B."/>
            <person name="Kuo A."/>
            <person name="Liang C."/>
            <person name="Lipzen A."/>
            <person name="Lutzoni F."/>
            <person name="Magnuson J."/>
            <person name="Mondo S."/>
            <person name="Nolan M."/>
            <person name="Ohm R."/>
            <person name="Pangilinan J."/>
            <person name="Park H.-J."/>
            <person name="Ramirez L."/>
            <person name="Alfaro M."/>
            <person name="Sun H."/>
            <person name="Tritt A."/>
            <person name="Yoshinaga Y."/>
            <person name="Zwiers L.-H."/>
            <person name="Turgeon B."/>
            <person name="Goodwin S."/>
            <person name="Spatafora J."/>
            <person name="Crous P."/>
            <person name="Grigoriev I."/>
        </authorList>
    </citation>
    <scope>NUCLEOTIDE SEQUENCE</scope>
    <source>
        <strain evidence="5">CBS 269.34</strain>
    </source>
</reference>
<feature type="compositionally biased region" description="Basic and acidic residues" evidence="3">
    <location>
        <begin position="84"/>
        <end position="99"/>
    </location>
</feature>